<accession>A0A2G5NRU2</accession>
<dbReference type="EMBL" id="MJBI02000001">
    <property type="protein sequence ID" value="RAI82902.1"/>
    <property type="molecule type" value="Genomic_DNA"/>
</dbReference>
<keyword evidence="1" id="KW-0732">Signal</keyword>
<evidence type="ECO:0000313" key="3">
    <source>
        <dbReference type="Proteomes" id="UP000229523"/>
    </source>
</evidence>
<keyword evidence="3" id="KW-1185">Reference proteome</keyword>
<name>A0A2G5NRU2_9STAP</name>
<comment type="caution">
    <text evidence="2">The sequence shown here is derived from an EMBL/GenBank/DDBJ whole genome shotgun (WGS) entry which is preliminary data.</text>
</comment>
<dbReference type="Proteomes" id="UP000229523">
    <property type="component" value="Unassembled WGS sequence"/>
</dbReference>
<evidence type="ECO:0000256" key="1">
    <source>
        <dbReference type="SAM" id="SignalP"/>
    </source>
</evidence>
<organism evidence="2 3">
    <name type="scientific">Macrococcoides goetzii</name>
    <dbReference type="NCBI Taxonomy" id="1891097"/>
    <lineage>
        <taxon>Bacteria</taxon>
        <taxon>Bacillati</taxon>
        <taxon>Bacillota</taxon>
        <taxon>Bacilli</taxon>
        <taxon>Bacillales</taxon>
        <taxon>Staphylococcaceae</taxon>
        <taxon>Macrococcoides</taxon>
    </lineage>
</organism>
<sequence>MKKLLAATIIMTSLVSPVVMNQSAEAATKLEKKTIVLPKINQTNINQMKKGTYSYHGVRLGMTKKQVEEKIGKTKLAMGSHDKDDIIGTSYTTVYGKSERLWLNFYDINYKTKYNDAKLATIGFRTDDKYITKKEFEKYTGKATEYEGNMKKDKEIVRKYGKLHVAYWKQKGKWVVYSYGIVSPMNEVGMHEYGYKEGRKLPAGVKLPKWITEDNGVEYQ</sequence>
<protein>
    <submittedName>
        <fullName evidence="2">Uncharacterized protein</fullName>
    </submittedName>
</protein>
<reference evidence="2 3" key="1">
    <citation type="journal article" date="2018" name="Front. Microbiol.">
        <title>Description and Comparative Genomics of Macrococcus caseolyticus subsp. hominis subsp. nov., Macrococcus goetzii sp. nov., Macrococcus epidermidis sp. nov., and Macrococcus bohemicus sp. nov., Novel Macrococci From Human Clinical Material With Virulence Potential and Suspected Uptake of Foreign DNA by Natural Transformation.</title>
        <authorList>
            <person name="Maslanova I."/>
            <person name="Wertheimer Z."/>
            <person name="Sedlacek I."/>
            <person name="Svec P."/>
            <person name="Indrakova A."/>
            <person name="Kovarovic V."/>
            <person name="Schumann P."/>
            <person name="Sproer C."/>
            <person name="Kralova S."/>
            <person name="Sedo O."/>
            <person name="Kristofova L."/>
            <person name="Vrbovska V."/>
            <person name="Fuzik T."/>
            <person name="Petras P."/>
            <person name="Zdrahal Z."/>
            <person name="Ruzickova V."/>
            <person name="Doskar J."/>
            <person name="Pantucek R."/>
        </authorList>
    </citation>
    <scope>NUCLEOTIDE SEQUENCE [LARGE SCALE GENOMIC DNA]</scope>
    <source>
        <strain evidence="2 3">CCM 4927</strain>
    </source>
</reference>
<proteinExistence type="predicted"/>
<dbReference type="AlphaFoldDB" id="A0A2G5NRU2"/>
<gene>
    <name evidence="2" type="ORF">BFS35_004240</name>
</gene>
<evidence type="ECO:0000313" key="2">
    <source>
        <dbReference type="EMBL" id="RAI82902.1"/>
    </source>
</evidence>
<feature type="signal peptide" evidence="1">
    <location>
        <begin position="1"/>
        <end position="26"/>
    </location>
</feature>
<feature type="chain" id="PRO_5030047491" evidence="1">
    <location>
        <begin position="27"/>
        <end position="220"/>
    </location>
</feature>
<dbReference type="RefSeq" id="WP_099577535.1">
    <property type="nucleotide sequence ID" value="NZ_MJBI02000001.1"/>
</dbReference>